<dbReference type="Proteomes" id="UP001345013">
    <property type="component" value="Unassembled WGS sequence"/>
</dbReference>
<proteinExistence type="predicted"/>
<keyword evidence="3" id="KW-1185">Reference proteome</keyword>
<dbReference type="EMBL" id="JAVRRG010000024">
    <property type="protein sequence ID" value="KAK5096042.1"/>
    <property type="molecule type" value="Genomic_DNA"/>
</dbReference>
<protein>
    <submittedName>
        <fullName evidence="2">Uncharacterized protein</fullName>
    </submittedName>
</protein>
<comment type="caution">
    <text evidence="2">The sequence shown here is derived from an EMBL/GenBank/DDBJ whole genome shotgun (WGS) entry which is preliminary data.</text>
</comment>
<evidence type="ECO:0000313" key="3">
    <source>
        <dbReference type="Proteomes" id="UP001345013"/>
    </source>
</evidence>
<sequence>MSSLSGQQDAGSDLSAPAPGANQTGESLGDHGKTAETQSSMDSGPKSGTGGGSQGSEKIGGGDAVKDLSGEGGGVGGKIDKDFVEGVKGSVGGEDGKEASRLK</sequence>
<name>A0ABR0KII7_9EURO</name>
<organism evidence="2 3">
    <name type="scientific">Lithohypha guttulata</name>
    <dbReference type="NCBI Taxonomy" id="1690604"/>
    <lineage>
        <taxon>Eukaryota</taxon>
        <taxon>Fungi</taxon>
        <taxon>Dikarya</taxon>
        <taxon>Ascomycota</taxon>
        <taxon>Pezizomycotina</taxon>
        <taxon>Eurotiomycetes</taxon>
        <taxon>Chaetothyriomycetidae</taxon>
        <taxon>Chaetothyriales</taxon>
        <taxon>Trichomeriaceae</taxon>
        <taxon>Lithohypha</taxon>
    </lineage>
</organism>
<feature type="compositionally biased region" description="Polar residues" evidence="1">
    <location>
        <begin position="1"/>
        <end position="10"/>
    </location>
</feature>
<evidence type="ECO:0000256" key="1">
    <source>
        <dbReference type="SAM" id="MobiDB-lite"/>
    </source>
</evidence>
<evidence type="ECO:0000313" key="2">
    <source>
        <dbReference type="EMBL" id="KAK5096042.1"/>
    </source>
</evidence>
<feature type="compositionally biased region" description="Gly residues" evidence="1">
    <location>
        <begin position="47"/>
        <end position="63"/>
    </location>
</feature>
<accession>A0ABR0KII7</accession>
<gene>
    <name evidence="2" type="ORF">LTR24_002741</name>
</gene>
<feature type="region of interest" description="Disordered" evidence="1">
    <location>
        <begin position="1"/>
        <end position="103"/>
    </location>
</feature>
<reference evidence="2 3" key="1">
    <citation type="submission" date="2023-08" db="EMBL/GenBank/DDBJ databases">
        <title>Black Yeasts Isolated from many extreme environments.</title>
        <authorList>
            <person name="Coleine C."/>
            <person name="Stajich J.E."/>
            <person name="Selbmann L."/>
        </authorList>
    </citation>
    <scope>NUCLEOTIDE SEQUENCE [LARGE SCALE GENOMIC DNA]</scope>
    <source>
        <strain evidence="2 3">CCFEE 5885</strain>
    </source>
</reference>
<feature type="compositionally biased region" description="Basic and acidic residues" evidence="1">
    <location>
        <begin position="94"/>
        <end position="103"/>
    </location>
</feature>